<dbReference type="EMBL" id="JACHGJ010000001">
    <property type="protein sequence ID" value="MBB6478743.1"/>
    <property type="molecule type" value="Genomic_DNA"/>
</dbReference>
<dbReference type="InterPro" id="IPR007160">
    <property type="entry name" value="DUF362"/>
</dbReference>
<dbReference type="Pfam" id="PF12838">
    <property type="entry name" value="Fer4_7"/>
    <property type="match status" value="1"/>
</dbReference>
<keyword evidence="6" id="KW-0670">Pyruvate</keyword>
<evidence type="ECO:0000256" key="3">
    <source>
        <dbReference type="ARBA" id="ARBA00023004"/>
    </source>
</evidence>
<feature type="domain" description="4Fe-4S ferredoxin-type" evidence="5">
    <location>
        <begin position="313"/>
        <end position="342"/>
    </location>
</feature>
<sequence length="375" mass="41402">MKNSNVAVVKCGDYDSEKVFFSIKEAIEAAGDFPDVYNKTVLLKPNLLYPVPPEKAVTTHPAVVEALIRIVKERGALSVKVGDSPGVASTESAGRKSGVKEVVLRHDAEWVDFSDPALLEYKQGVVQKQFFPAKVVLECDVLISLAKLKTHEMMYFTGAMKNLFGTIPGLNKSRFHFNFPEKEDFASMIVDLNGALNADYAVMDAVVAMEGAGPGSGYPKHLGFIAASANLLALDAACASIVGYDPLEIPIFQEALKRKIWLNSFEEITYPAMQPAEVKPETFKKVKILKDTGFIKKILPDFVFKLVKDLYVPRPFFSKSKCIGCGKCVEICPPDALELQGKENKRKAVVDYSKCIRCYCCHEVCPVDAIRIGRF</sequence>
<dbReference type="GO" id="GO:0046872">
    <property type="term" value="F:metal ion binding"/>
    <property type="evidence" value="ECO:0007669"/>
    <property type="project" value="UniProtKB-KW"/>
</dbReference>
<dbReference type="PANTHER" id="PTHR24960">
    <property type="entry name" value="PHOTOSYSTEM I IRON-SULFUR CENTER-RELATED"/>
    <property type="match status" value="1"/>
</dbReference>
<dbReference type="RefSeq" id="WP_184742890.1">
    <property type="nucleotide sequence ID" value="NZ_JACHGJ010000001.1"/>
</dbReference>
<evidence type="ECO:0000256" key="1">
    <source>
        <dbReference type="ARBA" id="ARBA00022485"/>
    </source>
</evidence>
<protein>
    <submittedName>
        <fullName evidence="6">Uncharacterized protein (DUF362 family)/Pyruvate/2-oxoacid:ferredoxin oxidoreductase delta subunit</fullName>
    </submittedName>
</protein>
<keyword evidence="3" id="KW-0408">Iron</keyword>
<keyword evidence="1" id="KW-0004">4Fe-4S</keyword>
<dbReference type="Proteomes" id="UP000587760">
    <property type="component" value="Unassembled WGS sequence"/>
</dbReference>
<evidence type="ECO:0000256" key="4">
    <source>
        <dbReference type="ARBA" id="ARBA00023014"/>
    </source>
</evidence>
<dbReference type="PROSITE" id="PS00198">
    <property type="entry name" value="4FE4S_FER_1"/>
    <property type="match status" value="1"/>
</dbReference>
<dbReference type="PROSITE" id="PS51379">
    <property type="entry name" value="4FE4S_FER_2"/>
    <property type="match status" value="2"/>
</dbReference>
<dbReference type="Gene3D" id="3.30.70.20">
    <property type="match status" value="1"/>
</dbReference>
<keyword evidence="4" id="KW-0411">Iron-sulfur</keyword>
<dbReference type="InterPro" id="IPR017900">
    <property type="entry name" value="4Fe4S_Fe_S_CS"/>
</dbReference>
<feature type="domain" description="4Fe-4S ferredoxin-type" evidence="5">
    <location>
        <begin position="346"/>
        <end position="375"/>
    </location>
</feature>
<dbReference type="AlphaFoldDB" id="A0A841R4M1"/>
<evidence type="ECO:0000256" key="2">
    <source>
        <dbReference type="ARBA" id="ARBA00022723"/>
    </source>
</evidence>
<reference evidence="6 7" key="1">
    <citation type="submission" date="2020-08" db="EMBL/GenBank/DDBJ databases">
        <title>Genomic Encyclopedia of Type Strains, Phase IV (KMG-IV): sequencing the most valuable type-strain genomes for metagenomic binning, comparative biology and taxonomic classification.</title>
        <authorList>
            <person name="Goeker M."/>
        </authorList>
    </citation>
    <scope>NUCLEOTIDE SEQUENCE [LARGE SCALE GENOMIC DNA]</scope>
    <source>
        <strain evidence="6 7">DSM 2461</strain>
    </source>
</reference>
<gene>
    <name evidence="6" type="ORF">HNR50_000376</name>
</gene>
<dbReference type="SUPFAM" id="SSF54862">
    <property type="entry name" value="4Fe-4S ferredoxins"/>
    <property type="match status" value="1"/>
</dbReference>
<keyword evidence="2" id="KW-0479">Metal-binding</keyword>
<organism evidence="6 7">
    <name type="scientific">Spirochaeta isovalerica</name>
    <dbReference type="NCBI Taxonomy" id="150"/>
    <lineage>
        <taxon>Bacteria</taxon>
        <taxon>Pseudomonadati</taxon>
        <taxon>Spirochaetota</taxon>
        <taxon>Spirochaetia</taxon>
        <taxon>Spirochaetales</taxon>
        <taxon>Spirochaetaceae</taxon>
        <taxon>Spirochaeta</taxon>
    </lineage>
</organism>
<proteinExistence type="predicted"/>
<keyword evidence="7" id="KW-1185">Reference proteome</keyword>
<evidence type="ECO:0000313" key="7">
    <source>
        <dbReference type="Proteomes" id="UP000587760"/>
    </source>
</evidence>
<accession>A0A841R4M1</accession>
<comment type="caution">
    <text evidence="6">The sequence shown here is derived from an EMBL/GenBank/DDBJ whole genome shotgun (WGS) entry which is preliminary data.</text>
</comment>
<dbReference type="GO" id="GO:0051539">
    <property type="term" value="F:4 iron, 4 sulfur cluster binding"/>
    <property type="evidence" value="ECO:0007669"/>
    <property type="project" value="UniProtKB-KW"/>
</dbReference>
<dbReference type="InterPro" id="IPR017896">
    <property type="entry name" value="4Fe4S_Fe-S-bd"/>
</dbReference>
<evidence type="ECO:0000259" key="5">
    <source>
        <dbReference type="PROSITE" id="PS51379"/>
    </source>
</evidence>
<name>A0A841R4M1_9SPIO</name>
<dbReference type="InterPro" id="IPR050157">
    <property type="entry name" value="PSI_iron-sulfur_center"/>
</dbReference>
<evidence type="ECO:0000313" key="6">
    <source>
        <dbReference type="EMBL" id="MBB6478743.1"/>
    </source>
</evidence>
<dbReference type="Pfam" id="PF04015">
    <property type="entry name" value="DUF362"/>
    <property type="match status" value="1"/>
</dbReference>